<organism evidence="1 2">
    <name type="scientific">Xenopus laevis</name>
    <name type="common">African clawed frog</name>
    <dbReference type="NCBI Taxonomy" id="8355"/>
    <lineage>
        <taxon>Eukaryota</taxon>
        <taxon>Metazoa</taxon>
        <taxon>Chordata</taxon>
        <taxon>Craniata</taxon>
        <taxon>Vertebrata</taxon>
        <taxon>Euteleostomi</taxon>
        <taxon>Amphibia</taxon>
        <taxon>Batrachia</taxon>
        <taxon>Anura</taxon>
        <taxon>Pipoidea</taxon>
        <taxon>Pipidae</taxon>
        <taxon>Xenopodinae</taxon>
        <taxon>Xenopus</taxon>
        <taxon>Xenopus</taxon>
    </lineage>
</organism>
<dbReference type="Proteomes" id="UP000694892">
    <property type="component" value="Chromosome 3S"/>
</dbReference>
<accession>A0A974D915</accession>
<gene>
    <name evidence="1" type="ORF">XELAEV_18020067mg</name>
</gene>
<protein>
    <submittedName>
        <fullName evidence="1">Uncharacterized protein</fullName>
    </submittedName>
</protein>
<sequence>MTPWEQMVISPIKVIRPLSKIYKLLIDQLSKIEKPFCSKWAAELKVKITTSILNTIFPTMSKMCRRCNDKEGTHSQTQILLNYSTVNDKFISNPLSSRLLQAAKSLIPKKWKSPEAPMLAHWFSAVEYIKQRNYLYYFLSL</sequence>
<name>A0A974D915_XENLA</name>
<evidence type="ECO:0000313" key="2">
    <source>
        <dbReference type="Proteomes" id="UP000694892"/>
    </source>
</evidence>
<evidence type="ECO:0000313" key="1">
    <source>
        <dbReference type="EMBL" id="OCT86385.1"/>
    </source>
</evidence>
<dbReference type="EMBL" id="CM004471">
    <property type="protein sequence ID" value="OCT86385.1"/>
    <property type="molecule type" value="Genomic_DNA"/>
</dbReference>
<proteinExistence type="predicted"/>
<dbReference type="AlphaFoldDB" id="A0A974D915"/>
<reference evidence="2" key="1">
    <citation type="journal article" date="2016" name="Nature">
        <title>Genome evolution in the allotetraploid frog Xenopus laevis.</title>
        <authorList>
            <person name="Session A.M."/>
            <person name="Uno Y."/>
            <person name="Kwon T."/>
            <person name="Chapman J.A."/>
            <person name="Toyoda A."/>
            <person name="Takahashi S."/>
            <person name="Fukui A."/>
            <person name="Hikosaka A."/>
            <person name="Suzuki A."/>
            <person name="Kondo M."/>
            <person name="van Heeringen S.J."/>
            <person name="Quigley I."/>
            <person name="Heinz S."/>
            <person name="Ogino H."/>
            <person name="Ochi H."/>
            <person name="Hellsten U."/>
            <person name="Lyons J.B."/>
            <person name="Simakov O."/>
            <person name="Putnam N."/>
            <person name="Stites J."/>
            <person name="Kuroki Y."/>
            <person name="Tanaka T."/>
            <person name="Michiue T."/>
            <person name="Watanabe M."/>
            <person name="Bogdanovic O."/>
            <person name="Lister R."/>
            <person name="Georgiou G."/>
            <person name="Paranjpe S.S."/>
            <person name="van Kruijsbergen I."/>
            <person name="Shu S."/>
            <person name="Carlson J."/>
            <person name="Kinoshita T."/>
            <person name="Ohta Y."/>
            <person name="Mawaribuchi S."/>
            <person name="Jenkins J."/>
            <person name="Grimwood J."/>
            <person name="Schmutz J."/>
            <person name="Mitros T."/>
            <person name="Mozaffari S.V."/>
            <person name="Suzuki Y."/>
            <person name="Haramoto Y."/>
            <person name="Yamamoto T.S."/>
            <person name="Takagi C."/>
            <person name="Heald R."/>
            <person name="Miller K."/>
            <person name="Haudenschild C."/>
            <person name="Kitzman J."/>
            <person name="Nakayama T."/>
            <person name="Izutsu Y."/>
            <person name="Robert J."/>
            <person name="Fortriede J."/>
            <person name="Burns K."/>
            <person name="Lotay V."/>
            <person name="Karimi K."/>
            <person name="Yasuoka Y."/>
            <person name="Dichmann D.S."/>
            <person name="Flajnik M.F."/>
            <person name="Houston D.W."/>
            <person name="Shendure J."/>
            <person name="DuPasquier L."/>
            <person name="Vize P.D."/>
            <person name="Zorn A.M."/>
            <person name="Ito M."/>
            <person name="Marcotte E.M."/>
            <person name="Wallingford J.B."/>
            <person name="Ito Y."/>
            <person name="Asashima M."/>
            <person name="Ueno N."/>
            <person name="Matsuda Y."/>
            <person name="Veenstra G.J."/>
            <person name="Fujiyama A."/>
            <person name="Harland R.M."/>
            <person name="Taira M."/>
            <person name="Rokhsar D.S."/>
        </authorList>
    </citation>
    <scope>NUCLEOTIDE SEQUENCE [LARGE SCALE GENOMIC DNA]</scope>
    <source>
        <strain evidence="2">J</strain>
    </source>
</reference>